<protein>
    <submittedName>
        <fullName evidence="1">Uncharacterized protein</fullName>
    </submittedName>
</protein>
<comment type="caution">
    <text evidence="1">The sequence shown here is derived from an EMBL/GenBank/DDBJ whole genome shotgun (WGS) entry which is preliminary data.</text>
</comment>
<dbReference type="Proteomes" id="UP001168823">
    <property type="component" value="Unassembled WGS sequence"/>
</dbReference>
<sequence>MRDCTVRPLHVTSSWDFFNPNGEALPVDVLHEPASTREDEWSLLATRPGRDDKWRNESNFPDAGYDPQLKIGHEGREKVHEVSLAELLLRARADHQQP</sequence>
<gene>
    <name evidence="1" type="ORF">Q2100_01750</name>
</gene>
<organism evidence="1 2">
    <name type="scientific">Mycolicibacterium arseniciresistens</name>
    <dbReference type="NCBI Taxonomy" id="3062257"/>
    <lineage>
        <taxon>Bacteria</taxon>
        <taxon>Bacillati</taxon>
        <taxon>Actinomycetota</taxon>
        <taxon>Actinomycetes</taxon>
        <taxon>Mycobacteriales</taxon>
        <taxon>Mycobacteriaceae</taxon>
        <taxon>Mycolicibacterium</taxon>
    </lineage>
</organism>
<evidence type="ECO:0000313" key="1">
    <source>
        <dbReference type="EMBL" id="MDO3634466.1"/>
    </source>
</evidence>
<evidence type="ECO:0000313" key="2">
    <source>
        <dbReference type="Proteomes" id="UP001168823"/>
    </source>
</evidence>
<proteinExistence type="predicted"/>
<accession>A0ABT8UBB2</accession>
<name>A0ABT8UBB2_9MYCO</name>
<keyword evidence="2" id="KW-1185">Reference proteome</keyword>
<dbReference type="EMBL" id="JAUMSQ010000005">
    <property type="protein sequence ID" value="MDO3634466.1"/>
    <property type="molecule type" value="Genomic_DNA"/>
</dbReference>
<dbReference type="RefSeq" id="WP_302912604.1">
    <property type="nucleotide sequence ID" value="NZ_JAUMSQ010000005.1"/>
</dbReference>
<reference evidence="1" key="1">
    <citation type="submission" date="2023-07" db="EMBL/GenBank/DDBJ databases">
        <title>Mycolicibacterium sp. nov., a novel bacterial species.</title>
        <authorList>
            <person name="Cao Y."/>
        </authorList>
    </citation>
    <scope>NUCLEOTIDE SEQUENCE</scope>
    <source>
        <strain evidence="1">KC 300</strain>
    </source>
</reference>